<organism evidence="2 3">
    <name type="scientific">Agrobacterium phage Atu_ph07</name>
    <dbReference type="NCBI Taxonomy" id="2024264"/>
    <lineage>
        <taxon>Viruses</taxon>
        <taxon>Duplodnaviria</taxon>
        <taxon>Heunggongvirae</taxon>
        <taxon>Uroviricota</taxon>
        <taxon>Caudoviricetes</taxon>
        <taxon>Polybotosvirus</taxon>
        <taxon>Polybotosvirus Atuph07</taxon>
    </lineage>
</organism>
<keyword evidence="1" id="KW-1133">Transmembrane helix</keyword>
<dbReference type="RefSeq" id="YP_009611858.1">
    <property type="nucleotide sequence ID" value="NC_042013.1"/>
</dbReference>
<evidence type="ECO:0000313" key="2">
    <source>
        <dbReference type="EMBL" id="AUZ94975.1"/>
    </source>
</evidence>
<keyword evidence="3" id="KW-1185">Reference proteome</keyword>
<feature type="transmembrane region" description="Helical" evidence="1">
    <location>
        <begin position="101"/>
        <end position="131"/>
    </location>
</feature>
<keyword evidence="1" id="KW-0472">Membrane</keyword>
<feature type="transmembrane region" description="Helical" evidence="1">
    <location>
        <begin position="28"/>
        <end position="46"/>
    </location>
</feature>
<dbReference type="Proteomes" id="UP000223025">
    <property type="component" value="Segment"/>
</dbReference>
<dbReference type="KEGG" id="vg:40088196"/>
<accession>A0A2L0UZM4</accession>
<evidence type="ECO:0000256" key="1">
    <source>
        <dbReference type="SAM" id="Phobius"/>
    </source>
</evidence>
<protein>
    <submittedName>
        <fullName evidence="2">Uncharacterized protein</fullName>
    </submittedName>
</protein>
<evidence type="ECO:0000313" key="3">
    <source>
        <dbReference type="Proteomes" id="UP000223025"/>
    </source>
</evidence>
<name>A0A2L0UZM4_9CAUD</name>
<proteinExistence type="predicted"/>
<keyword evidence="1" id="KW-0812">Transmembrane</keyword>
<dbReference type="GeneID" id="40088196"/>
<reference evidence="2 3" key="1">
    <citation type="submission" date="2017-06" db="EMBL/GenBank/DDBJ databases">
        <authorList>
            <person name="Kim H.J."/>
            <person name="Triplett B.A."/>
        </authorList>
    </citation>
    <scope>NUCLEOTIDE SEQUENCE [LARGE SCALE GENOMIC DNA]</scope>
</reference>
<dbReference type="EMBL" id="MF403008">
    <property type="protein sequence ID" value="AUZ94975.1"/>
    <property type="molecule type" value="Genomic_DNA"/>
</dbReference>
<sequence>MLKFDRWIFNHIDRSIEWFHSAGIHRNWVIRFLVATIIARFTWYMFHPDTGPLELSFLISLSILFALGAYRDEVLFEKNREVHNTTKLLSRESIIGTSIRWFVVVLTVVFLPTQHILLAASWILFAVFVYYDDSLMPSEPPSKIFEPKGVTA</sequence>
<feature type="transmembrane region" description="Helical" evidence="1">
    <location>
        <begin position="52"/>
        <end position="70"/>
    </location>
</feature>